<dbReference type="EMBL" id="NJEU01000516">
    <property type="protein sequence ID" value="PHH73302.1"/>
    <property type="molecule type" value="Genomic_DNA"/>
</dbReference>
<protein>
    <submittedName>
        <fullName evidence="2">Uncharacterized protein</fullName>
    </submittedName>
</protein>
<evidence type="ECO:0000313" key="2">
    <source>
        <dbReference type="EMBL" id="PHH73302.1"/>
    </source>
</evidence>
<sequence>MRPLPNDSLVSQLVSSLLHGGGERVIDDRLAEGLVKEMRNSLPFDFVYDVLEPFVDPFISKEMISKQLSRLKPGPLKDLLVWFMSHAKPDQTVCWPSTILQYPMLFGDLLASLPSLLLPPGAPRDIPHWNGKRSEGPNGPHDQDTYRGRTRHLPASVASWGPGGDQLTPHGEDYMEPEAVSSDEDEDGSPLIEETLAPWDQYEVVDRSTVSKQPRLCAPANGPKSQYLAGPPVFYSGEKVEFMGGESITSEDATFWCVQVKSFSGRARCAYEIECTTGSEWRPPMAKSHYSDKRRAWRHACRDLPNYYMEPTHICLGRGLAGPTGPIECDGGSSSKLWGCVGERLGEAGGWFNSTAVMEEVWHDPSGPHDPEHK</sequence>
<evidence type="ECO:0000256" key="1">
    <source>
        <dbReference type="SAM" id="MobiDB-lite"/>
    </source>
</evidence>
<gene>
    <name evidence="2" type="ORF">CDD82_5551</name>
</gene>
<dbReference type="Proteomes" id="UP000224854">
    <property type="component" value="Unassembled WGS sequence"/>
</dbReference>
<organism evidence="2 3">
    <name type="scientific">Ophiocordyceps australis</name>
    <dbReference type="NCBI Taxonomy" id="1399860"/>
    <lineage>
        <taxon>Eukaryota</taxon>
        <taxon>Fungi</taxon>
        <taxon>Dikarya</taxon>
        <taxon>Ascomycota</taxon>
        <taxon>Pezizomycotina</taxon>
        <taxon>Sordariomycetes</taxon>
        <taxon>Hypocreomycetidae</taxon>
        <taxon>Hypocreales</taxon>
        <taxon>Ophiocordycipitaceae</taxon>
        <taxon>Ophiocordyceps</taxon>
    </lineage>
</organism>
<evidence type="ECO:0000313" key="3">
    <source>
        <dbReference type="Proteomes" id="UP000224854"/>
    </source>
</evidence>
<name>A0A2C5Z0Z3_9HYPO</name>
<accession>A0A2C5Z0Z3</accession>
<dbReference type="OrthoDB" id="10588430at2759"/>
<reference evidence="2 3" key="1">
    <citation type="submission" date="2017-06" db="EMBL/GenBank/DDBJ databases">
        <title>Ant-infecting Ophiocordyceps genomes reveal a high diversity of potential behavioral manipulation genes and a possible major role for enterotoxins.</title>
        <authorList>
            <person name="De Bekker C."/>
            <person name="Evans H.C."/>
            <person name="Brachmann A."/>
            <person name="Hughes D.P."/>
        </authorList>
    </citation>
    <scope>NUCLEOTIDE SEQUENCE [LARGE SCALE GENOMIC DNA]</scope>
    <source>
        <strain evidence="2 3">1348a</strain>
    </source>
</reference>
<comment type="caution">
    <text evidence="2">The sequence shown here is derived from an EMBL/GenBank/DDBJ whole genome shotgun (WGS) entry which is preliminary data.</text>
</comment>
<feature type="region of interest" description="Disordered" evidence="1">
    <location>
        <begin position="127"/>
        <end position="188"/>
    </location>
</feature>
<dbReference type="AlphaFoldDB" id="A0A2C5Z0Z3"/>
<proteinExistence type="predicted"/>
<keyword evidence="3" id="KW-1185">Reference proteome</keyword>